<dbReference type="GO" id="GO:0009103">
    <property type="term" value="P:lipopolysaccharide biosynthetic process"/>
    <property type="evidence" value="ECO:0007669"/>
    <property type="project" value="UniProtKB-UniRule"/>
</dbReference>
<sequence length="253" mass="28657">MEKYVVAIPSRLGSTRLPNKAVLDINGIPMIRRVCMQALKSNAAEVIACIDDEKIKEAIGSLDRVRVCMTDSDLKSGTDRIAMMLRTFDIDPETIVVNVQGDEPLINPEHIEHVVRVLIETQSDMSTLCDRIENNDDIFDPNCVKVVMNKKGRALYFSRCPIPYERDNFGKNNKIEASHYHHIGIYCYRSKTVLEFAAMEQSSLEKAESLEQLRMLENGYSIGVGITQNPPERGVDTQEDLEKIRRIIAKKEA</sequence>
<dbReference type="CDD" id="cd02517">
    <property type="entry name" value="CMP-KDO-Synthetase"/>
    <property type="match status" value="1"/>
</dbReference>
<evidence type="ECO:0000256" key="1">
    <source>
        <dbReference type="ARBA" id="ARBA00004370"/>
    </source>
</evidence>
<dbReference type="Pfam" id="PF02348">
    <property type="entry name" value="CTP_transf_3"/>
    <property type="match status" value="1"/>
</dbReference>
<evidence type="ECO:0000313" key="6">
    <source>
        <dbReference type="EMBL" id="SPT70482.1"/>
    </source>
</evidence>
<dbReference type="EC" id="2.7.7.38" evidence="5"/>
<dbReference type="GO" id="GO:0033468">
    <property type="term" value="P:CMP-keto-3-deoxy-D-manno-octulosonic acid biosynthetic process"/>
    <property type="evidence" value="ECO:0007669"/>
    <property type="project" value="UniProtKB-UniRule"/>
</dbReference>
<proteinExistence type="inferred from homology"/>
<dbReference type="GO" id="GO:0008690">
    <property type="term" value="F:3-deoxy-manno-octulosonate cytidylyltransferase activity"/>
    <property type="evidence" value="ECO:0007669"/>
    <property type="project" value="UniProtKB-UniRule"/>
</dbReference>
<comment type="subcellular location">
    <subcellularLocation>
        <location evidence="5">Cytoplasm</location>
    </subcellularLocation>
    <subcellularLocation>
        <location evidence="1">Membrane</location>
    </subcellularLocation>
</comment>
<dbReference type="NCBIfam" id="NF003952">
    <property type="entry name" value="PRK05450.1-5"/>
    <property type="match status" value="1"/>
</dbReference>
<evidence type="ECO:0000313" key="7">
    <source>
        <dbReference type="Proteomes" id="UP000250086"/>
    </source>
</evidence>
<name>A0A2X0WVH4_9GAMM</name>
<evidence type="ECO:0000256" key="4">
    <source>
        <dbReference type="ARBA" id="ARBA00022985"/>
    </source>
</evidence>
<keyword evidence="3 5" id="KW-0548">Nucleotidyltransferase</keyword>
<dbReference type="FunFam" id="3.90.550.10:FF:000011">
    <property type="entry name" value="3-deoxy-manno-octulosonate cytidylyltransferase"/>
    <property type="match status" value="1"/>
</dbReference>
<evidence type="ECO:0000256" key="3">
    <source>
        <dbReference type="ARBA" id="ARBA00022695"/>
    </source>
</evidence>
<dbReference type="InterPro" id="IPR004528">
    <property type="entry name" value="KdsB"/>
</dbReference>
<evidence type="ECO:0000256" key="5">
    <source>
        <dbReference type="HAMAP-Rule" id="MF_00057"/>
    </source>
</evidence>
<dbReference type="EMBL" id="UAPV01000001">
    <property type="protein sequence ID" value="SPT70482.1"/>
    <property type="molecule type" value="Genomic_DNA"/>
</dbReference>
<gene>
    <name evidence="5 6" type="primary">kdsB</name>
    <name evidence="6" type="ORF">NCTC13093_01898</name>
</gene>
<evidence type="ECO:0000256" key="2">
    <source>
        <dbReference type="ARBA" id="ARBA00022679"/>
    </source>
</evidence>
<dbReference type="GO" id="GO:0016020">
    <property type="term" value="C:membrane"/>
    <property type="evidence" value="ECO:0007669"/>
    <property type="project" value="UniProtKB-SubCell"/>
</dbReference>
<dbReference type="SUPFAM" id="SSF53448">
    <property type="entry name" value="Nucleotide-diphospho-sugar transferases"/>
    <property type="match status" value="1"/>
</dbReference>
<dbReference type="Proteomes" id="UP000250086">
    <property type="component" value="Unassembled WGS sequence"/>
</dbReference>
<dbReference type="InterPro" id="IPR029044">
    <property type="entry name" value="Nucleotide-diphossugar_trans"/>
</dbReference>
<dbReference type="PANTHER" id="PTHR42866">
    <property type="entry name" value="3-DEOXY-MANNO-OCTULOSONATE CYTIDYLYLTRANSFERASE"/>
    <property type="match status" value="1"/>
</dbReference>
<reference evidence="6 7" key="1">
    <citation type="submission" date="2018-06" db="EMBL/GenBank/DDBJ databases">
        <authorList>
            <consortium name="Pathogen Informatics"/>
            <person name="Doyle S."/>
        </authorList>
    </citation>
    <scope>NUCLEOTIDE SEQUENCE [LARGE SCALE GENOMIC DNA]</scope>
    <source>
        <strain evidence="6 7">NCTC13093</strain>
    </source>
</reference>
<organism evidence="6 7">
    <name type="scientific">Anaerobiospirillum thomasii</name>
    <dbReference type="NCBI Taxonomy" id="179995"/>
    <lineage>
        <taxon>Bacteria</taxon>
        <taxon>Pseudomonadati</taxon>
        <taxon>Pseudomonadota</taxon>
        <taxon>Gammaproteobacteria</taxon>
        <taxon>Aeromonadales</taxon>
        <taxon>Succinivibrionaceae</taxon>
        <taxon>Anaerobiospirillum</taxon>
    </lineage>
</organism>
<dbReference type="NCBIfam" id="TIGR00466">
    <property type="entry name" value="kdsB"/>
    <property type="match status" value="1"/>
</dbReference>
<dbReference type="HAMAP" id="MF_00057">
    <property type="entry name" value="KdsB"/>
    <property type="match status" value="1"/>
</dbReference>
<keyword evidence="2 5" id="KW-0808">Transferase</keyword>
<comment type="function">
    <text evidence="5">Activates KDO (a required 8-carbon sugar) for incorporation into bacterial lipopolysaccharide in Gram-negative bacteria.</text>
</comment>
<comment type="pathway">
    <text evidence="5">Nucleotide-sugar biosynthesis; CMP-3-deoxy-D-manno-octulosonate biosynthesis; CMP-3-deoxy-D-manno-octulosonate from 3-deoxy-D-manno-octulosonate and CTP: step 1/1.</text>
</comment>
<keyword evidence="4 5" id="KW-0448">Lipopolysaccharide biosynthesis</keyword>
<dbReference type="PANTHER" id="PTHR42866:SF2">
    <property type="entry name" value="3-DEOXY-MANNO-OCTULOSONATE CYTIDYLYLTRANSFERASE, MITOCHONDRIAL"/>
    <property type="match status" value="1"/>
</dbReference>
<dbReference type="AlphaFoldDB" id="A0A2X0WVH4"/>
<keyword evidence="5" id="KW-0963">Cytoplasm</keyword>
<dbReference type="UniPathway" id="UPA00358">
    <property type="reaction ID" value="UER00476"/>
</dbReference>
<accession>A0A2X0WVH4</accession>
<dbReference type="Gene3D" id="3.90.550.10">
    <property type="entry name" value="Spore Coat Polysaccharide Biosynthesis Protein SpsA, Chain A"/>
    <property type="match status" value="1"/>
</dbReference>
<protein>
    <recommendedName>
        <fullName evidence="5">3-deoxy-manno-octulosonate cytidylyltransferase</fullName>
        <ecNumber evidence="5">2.7.7.38</ecNumber>
    </recommendedName>
    <alternativeName>
        <fullName evidence="5">CMP-2-keto-3-deoxyoctulosonic acid synthase</fullName>
        <shortName evidence="5">CKS</shortName>
        <shortName evidence="5">CMP-KDO synthase</shortName>
    </alternativeName>
</protein>
<dbReference type="GO" id="GO:0005829">
    <property type="term" value="C:cytosol"/>
    <property type="evidence" value="ECO:0007669"/>
    <property type="project" value="TreeGrafter"/>
</dbReference>
<dbReference type="RefSeq" id="WP_113744548.1">
    <property type="nucleotide sequence ID" value="NZ_UAPV01000001.1"/>
</dbReference>
<comment type="similarity">
    <text evidence="5">Belongs to the KdsB family.</text>
</comment>
<keyword evidence="7" id="KW-1185">Reference proteome</keyword>
<dbReference type="InterPro" id="IPR003329">
    <property type="entry name" value="Cytidylyl_trans"/>
</dbReference>
<comment type="catalytic activity">
    <reaction evidence="5">
        <text>3-deoxy-alpha-D-manno-oct-2-ulosonate + CTP = CMP-3-deoxy-beta-D-manno-octulosonate + diphosphate</text>
        <dbReference type="Rhea" id="RHEA:23448"/>
        <dbReference type="ChEBI" id="CHEBI:33019"/>
        <dbReference type="ChEBI" id="CHEBI:37563"/>
        <dbReference type="ChEBI" id="CHEBI:85986"/>
        <dbReference type="ChEBI" id="CHEBI:85987"/>
        <dbReference type="EC" id="2.7.7.38"/>
    </reaction>
</comment>